<keyword evidence="1" id="KW-0812">Transmembrane</keyword>
<feature type="transmembrane region" description="Helical" evidence="1">
    <location>
        <begin position="12"/>
        <end position="33"/>
    </location>
</feature>
<dbReference type="Pfam" id="PF19589">
    <property type="entry name" value="DUF6095"/>
    <property type="match status" value="1"/>
</dbReference>
<dbReference type="RefSeq" id="WP_264434153.1">
    <property type="nucleotide sequence ID" value="NZ_CP081495.1"/>
</dbReference>
<name>A0ABY6LZQ8_9FLAO</name>
<evidence type="ECO:0000256" key="1">
    <source>
        <dbReference type="SAM" id="Phobius"/>
    </source>
</evidence>
<organism evidence="2 3">
    <name type="scientific">Flavobacterium agricola</name>
    <dbReference type="NCBI Taxonomy" id="2870839"/>
    <lineage>
        <taxon>Bacteria</taxon>
        <taxon>Pseudomonadati</taxon>
        <taxon>Bacteroidota</taxon>
        <taxon>Flavobacteriia</taxon>
        <taxon>Flavobacteriales</taxon>
        <taxon>Flavobacteriaceae</taxon>
        <taxon>Flavobacterium</taxon>
    </lineage>
</organism>
<dbReference type="InterPro" id="IPR046077">
    <property type="entry name" value="DUF6095"/>
</dbReference>
<reference evidence="2" key="1">
    <citation type="submission" date="2021-08" db="EMBL/GenBank/DDBJ databases">
        <title>Flavobacterium sp. strain CC-SYL302.</title>
        <authorList>
            <person name="Lin S.-Y."/>
            <person name="Lee T.-H."/>
            <person name="Young C.-C."/>
        </authorList>
    </citation>
    <scope>NUCLEOTIDE SEQUENCE</scope>
    <source>
        <strain evidence="2">CC-SYL302</strain>
    </source>
</reference>
<dbReference type="Proteomes" id="UP001163328">
    <property type="component" value="Chromosome"/>
</dbReference>
<proteinExistence type="predicted"/>
<evidence type="ECO:0000313" key="3">
    <source>
        <dbReference type="Proteomes" id="UP001163328"/>
    </source>
</evidence>
<sequence length="76" mass="8340">MSTNKNLLYKGVKYSIGSFPLMFIGPVIIHSSFKNQGHPFFIPILLLGIAIAGFSAYLLFKGVTKITSALFNDSEN</sequence>
<feature type="transmembrane region" description="Helical" evidence="1">
    <location>
        <begin position="39"/>
        <end position="60"/>
    </location>
</feature>
<dbReference type="EMBL" id="CP081495">
    <property type="protein sequence ID" value="UYW01681.1"/>
    <property type="molecule type" value="Genomic_DNA"/>
</dbReference>
<accession>A0ABY6LZQ8</accession>
<protein>
    <submittedName>
        <fullName evidence="2">DUF6095 family protein</fullName>
    </submittedName>
</protein>
<gene>
    <name evidence="2" type="ORF">K5I29_01780</name>
</gene>
<evidence type="ECO:0000313" key="2">
    <source>
        <dbReference type="EMBL" id="UYW01681.1"/>
    </source>
</evidence>
<keyword evidence="1" id="KW-0472">Membrane</keyword>
<keyword evidence="1" id="KW-1133">Transmembrane helix</keyword>
<keyword evidence="3" id="KW-1185">Reference proteome</keyword>